<protein>
    <submittedName>
        <fullName evidence="1">Uncharacterized protein</fullName>
    </submittedName>
</protein>
<comment type="caution">
    <text evidence="1">The sequence shown here is derived from an EMBL/GenBank/DDBJ whole genome shotgun (WGS) entry which is preliminary data.</text>
</comment>
<reference evidence="1 2" key="1">
    <citation type="submission" date="2022-09" db="EMBL/GenBank/DDBJ databases">
        <authorList>
            <person name="Palmer J.M."/>
        </authorList>
    </citation>
    <scope>NUCLEOTIDE SEQUENCE [LARGE SCALE GENOMIC DNA]</scope>
    <source>
        <strain evidence="1 2">DSM 7382</strain>
    </source>
</reference>
<proteinExistence type="predicted"/>
<evidence type="ECO:0000313" key="2">
    <source>
        <dbReference type="Proteomes" id="UP001385951"/>
    </source>
</evidence>
<gene>
    <name evidence="1" type="ORF">QCA50_002446</name>
</gene>
<dbReference type="Gene3D" id="2.160.20.10">
    <property type="entry name" value="Single-stranded right-handed beta-helix, Pectin lyase-like"/>
    <property type="match status" value="1"/>
</dbReference>
<accession>A0AAW0GP59</accession>
<name>A0AAW0GP59_9APHY</name>
<dbReference type="SUPFAM" id="SSF51126">
    <property type="entry name" value="Pectin lyase-like"/>
    <property type="match status" value="1"/>
</dbReference>
<keyword evidence="2" id="KW-1185">Reference proteome</keyword>
<evidence type="ECO:0000313" key="1">
    <source>
        <dbReference type="EMBL" id="KAK7695256.1"/>
    </source>
</evidence>
<organism evidence="1 2">
    <name type="scientific">Cerrena zonata</name>
    <dbReference type="NCBI Taxonomy" id="2478898"/>
    <lineage>
        <taxon>Eukaryota</taxon>
        <taxon>Fungi</taxon>
        <taxon>Dikarya</taxon>
        <taxon>Basidiomycota</taxon>
        <taxon>Agaricomycotina</taxon>
        <taxon>Agaricomycetes</taxon>
        <taxon>Polyporales</taxon>
        <taxon>Cerrenaceae</taxon>
        <taxon>Cerrena</taxon>
    </lineage>
</organism>
<dbReference type="InterPro" id="IPR011050">
    <property type="entry name" value="Pectin_lyase_fold/virulence"/>
</dbReference>
<sequence length="163" mass="18320">MLRLRLRATLRTQKIFLQFKISSVPRRDTPDAELNIELSGSWYSYSFEHHAPIPKHGLTRFTFNGGNNVTVRGSKDPDRVGSMVTWWDANQQVNRPHGWGFKKITNGVIRDMKLWKPIAWSFSTSGSSNVHAFNNKIVAVSDTDSFPFNTDGNKPVSGGNAAI</sequence>
<dbReference type="AlphaFoldDB" id="A0AAW0GP59"/>
<dbReference type="EMBL" id="JASBNA010000002">
    <property type="protein sequence ID" value="KAK7695256.1"/>
    <property type="molecule type" value="Genomic_DNA"/>
</dbReference>
<dbReference type="Proteomes" id="UP001385951">
    <property type="component" value="Unassembled WGS sequence"/>
</dbReference>
<dbReference type="InterPro" id="IPR012334">
    <property type="entry name" value="Pectin_lyas_fold"/>
</dbReference>